<organism evidence="1 2">
    <name type="scientific">Stylonychia lemnae</name>
    <name type="common">Ciliate</name>
    <dbReference type="NCBI Taxonomy" id="5949"/>
    <lineage>
        <taxon>Eukaryota</taxon>
        <taxon>Sar</taxon>
        <taxon>Alveolata</taxon>
        <taxon>Ciliophora</taxon>
        <taxon>Intramacronucleata</taxon>
        <taxon>Spirotrichea</taxon>
        <taxon>Stichotrichia</taxon>
        <taxon>Sporadotrichida</taxon>
        <taxon>Oxytrichidae</taxon>
        <taxon>Stylonychinae</taxon>
        <taxon>Stylonychia</taxon>
    </lineage>
</organism>
<keyword evidence="2" id="KW-1185">Reference proteome</keyword>
<dbReference type="EMBL" id="CCKQ01019451">
    <property type="protein sequence ID" value="CDW91465.1"/>
    <property type="molecule type" value="Genomic_DNA"/>
</dbReference>
<dbReference type="InParanoid" id="A0A078BAA3"/>
<dbReference type="AlphaFoldDB" id="A0A078BAA3"/>
<sequence length="335" mass="38721">MVLIRTQGKTLTLNQKYAHVQKPQLGFTSEGLQDMNEEELEGNLGRLDGLAITKMMLASSLNQASRKPNGIRKLKKLSNDNYKILKPKPCLLIKKSNRVKKLRFSKIQRFGRKSKPMRKRESSMLGYLGGRDVHNEWETESTKTGYSNSSTSSVVNNKFGFLSAPLQEFTDIWQNSTQRKNVPLLIVNRQQKSLDSENKNTQFNDLNTGLSIKLKSLTDKRKKQPFKLIFEEDYPKIFKNPCISDEQLKEHNCDNDYDTDEDQVNNNKRLLRESLLEALGVFVKKDPLDQVQNLYDKSLKAFDTRSKRYQKQSQDSIQNVEETNQLKQYGQLGFL</sequence>
<accession>A0A078BAA3</accession>
<gene>
    <name evidence="1" type="primary">Contig10096.g10787</name>
    <name evidence="1" type="ORF">STYLEM_20620</name>
</gene>
<evidence type="ECO:0000313" key="1">
    <source>
        <dbReference type="EMBL" id="CDW91465.1"/>
    </source>
</evidence>
<evidence type="ECO:0000313" key="2">
    <source>
        <dbReference type="Proteomes" id="UP000039865"/>
    </source>
</evidence>
<protein>
    <submittedName>
        <fullName evidence="1">Uncharacterized protein</fullName>
    </submittedName>
</protein>
<reference evidence="1 2" key="1">
    <citation type="submission" date="2014-06" db="EMBL/GenBank/DDBJ databases">
        <authorList>
            <person name="Swart Estienne"/>
        </authorList>
    </citation>
    <scope>NUCLEOTIDE SEQUENCE [LARGE SCALE GENOMIC DNA]</scope>
    <source>
        <strain evidence="1 2">130c</strain>
    </source>
</reference>
<dbReference type="Proteomes" id="UP000039865">
    <property type="component" value="Unassembled WGS sequence"/>
</dbReference>
<proteinExistence type="predicted"/>
<name>A0A078BAA3_STYLE</name>